<proteinExistence type="predicted"/>
<gene>
    <name evidence="3" type="ORF">GFN93_16455</name>
</gene>
<dbReference type="GO" id="GO:0016491">
    <property type="term" value="F:oxidoreductase activity"/>
    <property type="evidence" value="ECO:0007669"/>
    <property type="project" value="UniProtKB-KW"/>
</dbReference>
<dbReference type="Gene3D" id="3.30.9.10">
    <property type="entry name" value="D-Amino Acid Oxidase, subunit A, domain 2"/>
    <property type="match status" value="1"/>
</dbReference>
<dbReference type="SUPFAM" id="SSF51905">
    <property type="entry name" value="FAD/NAD(P)-binding domain"/>
    <property type="match status" value="1"/>
</dbReference>
<feature type="domain" description="FAD dependent oxidoreductase" evidence="2">
    <location>
        <begin position="19"/>
        <end position="351"/>
    </location>
</feature>
<dbReference type="AlphaFoldDB" id="A0A6N7LWG8"/>
<evidence type="ECO:0000259" key="2">
    <source>
        <dbReference type="Pfam" id="PF01266"/>
    </source>
</evidence>
<dbReference type="InterPro" id="IPR006076">
    <property type="entry name" value="FAD-dep_OxRdtase"/>
</dbReference>
<keyword evidence="1" id="KW-0560">Oxidoreductase</keyword>
<dbReference type="PANTHER" id="PTHR13847:SF289">
    <property type="entry name" value="GLYCINE OXIDASE"/>
    <property type="match status" value="1"/>
</dbReference>
<evidence type="ECO:0000313" key="4">
    <source>
        <dbReference type="Proteomes" id="UP000469421"/>
    </source>
</evidence>
<dbReference type="SUPFAM" id="SSF54373">
    <property type="entry name" value="FAD-linked reductases, C-terminal domain"/>
    <property type="match status" value="1"/>
</dbReference>
<protein>
    <submittedName>
        <fullName evidence="3">FAD-dependent oxidoreductase</fullName>
    </submittedName>
</protein>
<comment type="caution">
    <text evidence="3">The sequence shown here is derived from an EMBL/GenBank/DDBJ whole genome shotgun (WGS) entry which is preliminary data.</text>
</comment>
<evidence type="ECO:0000256" key="1">
    <source>
        <dbReference type="ARBA" id="ARBA00023002"/>
    </source>
</evidence>
<name>A0A6N7LWG8_9GAMM</name>
<sequence length="368" mass="39880">MSVQSDGFCQCLGIFSVRDVLVIGGGIIGRFIALECQARGMTVTLIDAGQSRPSASWAGGGILSPLFPWRYHASWRPLVSDSLDRYGQWREVLRSETGLFPEINACGMLVRESEVEQARRWARDERVKLLPARESGISGGFSEKAELWMPDIAAVRNSRWLSALEVLCEHRGIRRVLSSVSDVVESAGAVEVCAGEERFRAGQAVVAAGYWSKALLKGLPFTEELMPVKGEMLLYQLEPGEIPAILLADSGYLIPRKDGLVLAGSTLNAGVQDMRPGAAAHQVLRESAADWYPPLAKLQPVAHWAGVRPGNRRPQPIIGPIHQGSRICVATGHFRNGLVSAPATGQLVAEMVSGQPPFCESQPYSPSS</sequence>
<dbReference type="PANTHER" id="PTHR13847">
    <property type="entry name" value="SARCOSINE DEHYDROGENASE-RELATED"/>
    <property type="match status" value="1"/>
</dbReference>
<dbReference type="Pfam" id="PF01266">
    <property type="entry name" value="DAO"/>
    <property type="match status" value="1"/>
</dbReference>
<keyword evidence="4" id="KW-1185">Reference proteome</keyword>
<evidence type="ECO:0000313" key="3">
    <source>
        <dbReference type="EMBL" id="MQX54838.1"/>
    </source>
</evidence>
<dbReference type="EMBL" id="WIRE01000003">
    <property type="protein sequence ID" value="MQX54838.1"/>
    <property type="molecule type" value="Genomic_DNA"/>
</dbReference>
<organism evidence="3 4">
    <name type="scientific">Alcanivorax sediminis</name>
    <dbReference type="NCBI Taxonomy" id="2663008"/>
    <lineage>
        <taxon>Bacteria</taxon>
        <taxon>Pseudomonadati</taxon>
        <taxon>Pseudomonadota</taxon>
        <taxon>Gammaproteobacteria</taxon>
        <taxon>Oceanospirillales</taxon>
        <taxon>Alcanivoracaceae</taxon>
        <taxon>Alcanivorax</taxon>
    </lineage>
</organism>
<dbReference type="Proteomes" id="UP000469421">
    <property type="component" value="Unassembled WGS sequence"/>
</dbReference>
<dbReference type="InterPro" id="IPR036188">
    <property type="entry name" value="FAD/NAD-bd_sf"/>
</dbReference>
<dbReference type="GO" id="GO:0005737">
    <property type="term" value="C:cytoplasm"/>
    <property type="evidence" value="ECO:0007669"/>
    <property type="project" value="TreeGrafter"/>
</dbReference>
<accession>A0A6N7LWG8</accession>
<dbReference type="Gene3D" id="3.50.50.60">
    <property type="entry name" value="FAD/NAD(P)-binding domain"/>
    <property type="match status" value="1"/>
</dbReference>
<reference evidence="3 4" key="1">
    <citation type="submission" date="2019-10" db="EMBL/GenBank/DDBJ databases">
        <title>Alcanivorax sp.PA15-N-34 draft genome sequence.</title>
        <authorList>
            <person name="Liao X."/>
            <person name="Shao Z."/>
        </authorList>
    </citation>
    <scope>NUCLEOTIDE SEQUENCE [LARGE SCALE GENOMIC DNA]</scope>
    <source>
        <strain evidence="3 4">PA15-N-34</strain>
    </source>
</reference>